<protein>
    <recommendedName>
        <fullName evidence="4">Fe2OG dioxygenase domain-containing protein</fullName>
    </recommendedName>
</protein>
<keyword evidence="1" id="KW-0812">Transmembrane</keyword>
<evidence type="ECO:0008006" key="4">
    <source>
        <dbReference type="Google" id="ProtNLM"/>
    </source>
</evidence>
<sequence length="253" mass="28664">MQKYVIHPSSSLSFNVLYIVLELLFIDSAFSFLIPRKHLRRSVCRHSTATTESLERTYGGIVYRTSVFNKEEYAIIAEDVARVGTLVAESPTSMAKRRRGAILPSNSRTVQLFRHGSLQQFVQQMTSSDYELSEEVPIEIRSYDQAGACMAWHSDDILYQDPPQVEIIWTLENTSDCQTMWKTTTGQVKSVETEKNSVIALRAGGPEHCVTSLKRGKRIILKCVYASKKATFVSQTQDAAQFQAVKTKKKKKR</sequence>
<reference evidence="2 3" key="1">
    <citation type="journal article" date="2015" name="Plant Cell">
        <title>Oil accumulation by the oleaginous diatom Fistulifera solaris as revealed by the genome and transcriptome.</title>
        <authorList>
            <person name="Tanaka T."/>
            <person name="Maeda Y."/>
            <person name="Veluchamy A."/>
            <person name="Tanaka M."/>
            <person name="Abida H."/>
            <person name="Marechal E."/>
            <person name="Bowler C."/>
            <person name="Muto M."/>
            <person name="Sunaga Y."/>
            <person name="Tanaka M."/>
            <person name="Yoshino T."/>
            <person name="Taniguchi T."/>
            <person name="Fukuda Y."/>
            <person name="Nemoto M."/>
            <person name="Matsumoto M."/>
            <person name="Wong P.S."/>
            <person name="Aburatani S."/>
            <person name="Fujibuchi W."/>
        </authorList>
    </citation>
    <scope>NUCLEOTIDE SEQUENCE [LARGE SCALE GENOMIC DNA]</scope>
    <source>
        <strain evidence="2 3">JPCC DA0580</strain>
    </source>
</reference>
<keyword evidence="1" id="KW-1133">Transmembrane helix</keyword>
<feature type="transmembrane region" description="Helical" evidence="1">
    <location>
        <begin position="12"/>
        <end position="34"/>
    </location>
</feature>
<dbReference type="OrthoDB" id="43521at2759"/>
<dbReference type="EMBL" id="BDSP01000184">
    <property type="protein sequence ID" value="GAX22545.1"/>
    <property type="molecule type" value="Genomic_DNA"/>
</dbReference>
<name>A0A1Z5K8T3_FISSO</name>
<dbReference type="AlphaFoldDB" id="A0A1Z5K8T3"/>
<gene>
    <name evidence="2" type="ORF">FisN_14Hu168</name>
</gene>
<dbReference type="Proteomes" id="UP000198406">
    <property type="component" value="Unassembled WGS sequence"/>
</dbReference>
<keyword evidence="1" id="KW-0472">Membrane</keyword>
<proteinExistence type="predicted"/>
<evidence type="ECO:0000256" key="1">
    <source>
        <dbReference type="SAM" id="Phobius"/>
    </source>
</evidence>
<evidence type="ECO:0000313" key="3">
    <source>
        <dbReference type="Proteomes" id="UP000198406"/>
    </source>
</evidence>
<comment type="caution">
    <text evidence="2">The sequence shown here is derived from an EMBL/GenBank/DDBJ whole genome shotgun (WGS) entry which is preliminary data.</text>
</comment>
<organism evidence="2 3">
    <name type="scientific">Fistulifera solaris</name>
    <name type="common">Oleaginous diatom</name>
    <dbReference type="NCBI Taxonomy" id="1519565"/>
    <lineage>
        <taxon>Eukaryota</taxon>
        <taxon>Sar</taxon>
        <taxon>Stramenopiles</taxon>
        <taxon>Ochrophyta</taxon>
        <taxon>Bacillariophyta</taxon>
        <taxon>Bacillariophyceae</taxon>
        <taxon>Bacillariophycidae</taxon>
        <taxon>Naviculales</taxon>
        <taxon>Naviculaceae</taxon>
        <taxon>Fistulifera</taxon>
    </lineage>
</organism>
<dbReference type="InParanoid" id="A0A1Z5K8T3"/>
<keyword evidence="3" id="KW-1185">Reference proteome</keyword>
<evidence type="ECO:0000313" key="2">
    <source>
        <dbReference type="EMBL" id="GAX22545.1"/>
    </source>
</evidence>
<accession>A0A1Z5K8T3</accession>